<organism evidence="9 10">
    <name type="scientific">Cymbomonas tetramitiformis</name>
    <dbReference type="NCBI Taxonomy" id="36881"/>
    <lineage>
        <taxon>Eukaryota</taxon>
        <taxon>Viridiplantae</taxon>
        <taxon>Chlorophyta</taxon>
        <taxon>Pyramimonadophyceae</taxon>
        <taxon>Pyramimonadales</taxon>
        <taxon>Pyramimonadaceae</taxon>
        <taxon>Cymbomonas</taxon>
    </lineage>
</organism>
<evidence type="ECO:0000256" key="4">
    <source>
        <dbReference type="ARBA" id="ARBA00023175"/>
    </source>
</evidence>
<keyword evidence="2 6" id="KW-0067">ATP-binding</keyword>
<evidence type="ECO:0000256" key="6">
    <source>
        <dbReference type="PROSITE-ProRule" id="PRU00782"/>
    </source>
</evidence>
<gene>
    <name evidence="9" type="ORF">CYMTET_22219</name>
</gene>
<dbReference type="PANTHER" id="PTHR13140">
    <property type="entry name" value="MYOSIN"/>
    <property type="match status" value="1"/>
</dbReference>
<keyword evidence="10" id="KW-1185">Reference proteome</keyword>
<dbReference type="SMART" id="SM00242">
    <property type="entry name" value="MYSc"/>
    <property type="match status" value="1"/>
</dbReference>
<evidence type="ECO:0000313" key="10">
    <source>
        <dbReference type="Proteomes" id="UP001190700"/>
    </source>
</evidence>
<protein>
    <recommendedName>
        <fullName evidence="8">Myosin motor domain-containing protein</fullName>
    </recommendedName>
</protein>
<keyword evidence="1 6" id="KW-0547">Nucleotide-binding</keyword>
<dbReference type="Gene3D" id="1.20.120.720">
    <property type="entry name" value="Myosin VI head, motor domain, U50 subdomain"/>
    <property type="match status" value="1"/>
</dbReference>
<dbReference type="PROSITE" id="PS51456">
    <property type="entry name" value="MYOSIN_MOTOR"/>
    <property type="match status" value="1"/>
</dbReference>
<evidence type="ECO:0000256" key="2">
    <source>
        <dbReference type="ARBA" id="ARBA00022840"/>
    </source>
</evidence>
<feature type="region of interest" description="Disordered" evidence="7">
    <location>
        <begin position="61"/>
        <end position="97"/>
    </location>
</feature>
<evidence type="ECO:0000256" key="5">
    <source>
        <dbReference type="ARBA" id="ARBA00023203"/>
    </source>
</evidence>
<evidence type="ECO:0000256" key="3">
    <source>
        <dbReference type="ARBA" id="ARBA00023123"/>
    </source>
</evidence>
<dbReference type="InterPro" id="IPR027417">
    <property type="entry name" value="P-loop_NTPase"/>
</dbReference>
<dbReference type="Pfam" id="PF00063">
    <property type="entry name" value="Myosin_head"/>
    <property type="match status" value="1"/>
</dbReference>
<feature type="compositionally biased region" description="Low complexity" evidence="7">
    <location>
        <begin position="30"/>
        <end position="41"/>
    </location>
</feature>
<dbReference type="GO" id="GO:0000146">
    <property type="term" value="F:microfilament motor activity"/>
    <property type="evidence" value="ECO:0007669"/>
    <property type="project" value="TreeGrafter"/>
</dbReference>
<keyword evidence="5 6" id="KW-0009">Actin-binding</keyword>
<evidence type="ECO:0000256" key="7">
    <source>
        <dbReference type="SAM" id="MobiDB-lite"/>
    </source>
</evidence>
<dbReference type="SUPFAM" id="SSF52540">
    <property type="entry name" value="P-loop containing nucleoside triphosphate hydrolases"/>
    <property type="match status" value="1"/>
</dbReference>
<feature type="domain" description="Myosin motor" evidence="8">
    <location>
        <begin position="177"/>
        <end position="681"/>
    </location>
</feature>
<dbReference type="Gene3D" id="3.40.850.10">
    <property type="entry name" value="Kinesin motor domain"/>
    <property type="match status" value="1"/>
</dbReference>
<comment type="similarity">
    <text evidence="6">Belongs to the TRAFAC class myosin-kinesin ATPase superfamily. Myosin family.</text>
</comment>
<dbReference type="AlphaFoldDB" id="A0AAE0G0D8"/>
<proteinExistence type="inferred from homology"/>
<dbReference type="PANTHER" id="PTHR13140:SF706">
    <property type="entry name" value="DILUTE CLASS UNCONVENTIONAL MYOSIN, ISOFORM C"/>
    <property type="match status" value="1"/>
</dbReference>
<dbReference type="Proteomes" id="UP001190700">
    <property type="component" value="Unassembled WGS sequence"/>
</dbReference>
<accession>A0AAE0G0D8</accession>
<dbReference type="InterPro" id="IPR036961">
    <property type="entry name" value="Kinesin_motor_dom_sf"/>
</dbReference>
<dbReference type="GO" id="GO:0016020">
    <property type="term" value="C:membrane"/>
    <property type="evidence" value="ECO:0007669"/>
    <property type="project" value="TreeGrafter"/>
</dbReference>
<dbReference type="EMBL" id="LGRX02011046">
    <property type="protein sequence ID" value="KAK3269336.1"/>
    <property type="molecule type" value="Genomic_DNA"/>
</dbReference>
<evidence type="ECO:0000256" key="1">
    <source>
        <dbReference type="ARBA" id="ARBA00022741"/>
    </source>
</evidence>
<feature type="region of interest" description="Disordered" evidence="7">
    <location>
        <begin position="1"/>
        <end position="41"/>
    </location>
</feature>
<dbReference type="GO" id="GO:0005524">
    <property type="term" value="F:ATP binding"/>
    <property type="evidence" value="ECO:0007669"/>
    <property type="project" value="UniProtKB-UniRule"/>
</dbReference>
<feature type="region of interest" description="Disordered" evidence="7">
    <location>
        <begin position="422"/>
        <end position="463"/>
    </location>
</feature>
<dbReference type="InterPro" id="IPR001609">
    <property type="entry name" value="Myosin_head_motor_dom-like"/>
</dbReference>
<feature type="binding site" evidence="6">
    <location>
        <begin position="274"/>
        <end position="281"/>
    </location>
    <ligand>
        <name>ATP</name>
        <dbReference type="ChEBI" id="CHEBI:30616"/>
    </ligand>
</feature>
<comment type="caution">
    <text evidence="6">Lacks conserved residue(s) required for the propagation of feature annotation.</text>
</comment>
<keyword evidence="4 6" id="KW-0505">Motor protein</keyword>
<evidence type="ECO:0000259" key="8">
    <source>
        <dbReference type="PROSITE" id="PS51456"/>
    </source>
</evidence>
<dbReference type="CDD" id="cd00124">
    <property type="entry name" value="MYSc"/>
    <property type="match status" value="1"/>
</dbReference>
<dbReference type="GO" id="GO:0005737">
    <property type="term" value="C:cytoplasm"/>
    <property type="evidence" value="ECO:0007669"/>
    <property type="project" value="TreeGrafter"/>
</dbReference>
<reference evidence="9 10" key="1">
    <citation type="journal article" date="2015" name="Genome Biol. Evol.">
        <title>Comparative Genomics of a Bacterivorous Green Alga Reveals Evolutionary Causalities and Consequences of Phago-Mixotrophic Mode of Nutrition.</title>
        <authorList>
            <person name="Burns J.A."/>
            <person name="Paasch A."/>
            <person name="Narechania A."/>
            <person name="Kim E."/>
        </authorList>
    </citation>
    <scope>NUCLEOTIDE SEQUENCE [LARGE SCALE GENOMIC DNA]</scope>
    <source>
        <strain evidence="9 10">PLY_AMNH</strain>
    </source>
</reference>
<dbReference type="GO" id="GO:0016459">
    <property type="term" value="C:myosin complex"/>
    <property type="evidence" value="ECO:0007669"/>
    <property type="project" value="UniProtKB-KW"/>
</dbReference>
<sequence>MSEAPARRASLIPRSPIPRAGLDAKGEPNISAARSRSLSASEISLQISSLRSGILNTPLKRRQTASSVSMLPSPGAARRRSQTYSELETAELATSPAASLGRPEPVEILVTPKAPTPLTRQLHEFEAMLPLLEEASPSSPETCGAFQVAATRSYLDKADAMPMKLCCPERSPELEVLQTDDLVTVPEPEGEPLEDHLLRMLETRCQLGRYHTFAGPVLLSINPLKDVEQAAASVAEKYFHSCTAELPPHVFSVADRAYRGMLRTRVAQAIMLYGESGSGKTESAKQIMSYIFEAAGRIRAYEGWSVGTATSSGVLVDCIMAAGTVLEALGNSKTPQCDNASRFGKYTEIFFGANGQPVGACIKPYLLEKTRLIQQAGADERSYHIFYQMLLGVTDPAQRSELGLLDSPAMYTYLEGRQYSDTEAGAGHGAASDMEEEDAGAAERGAREPLSAKHLLPSGGDDQKQWAETHTALLALGLSQEEIKDLLKVLSAVLLLGNITLGRKEQVQEHEEEQAEITPKGTEYLRQVADLLGLPTRDLRAMIMHRNLKVGQLGNARSGSNPSVSQRRSDIIVINSLPQAEAARDSMAKVVYQRAFAMLTLRANKRMDSGQAAHSAGVIGTPATCQGPPRRLWCPCRVPARCSACHRALDALHKKARFRKRGWEATAQYCVSTLRLNTAAQ</sequence>
<keyword evidence="3 6" id="KW-0518">Myosin</keyword>
<evidence type="ECO:0000313" key="9">
    <source>
        <dbReference type="EMBL" id="KAK3269336.1"/>
    </source>
</evidence>
<dbReference type="GO" id="GO:0007015">
    <property type="term" value="P:actin filament organization"/>
    <property type="evidence" value="ECO:0007669"/>
    <property type="project" value="TreeGrafter"/>
</dbReference>
<name>A0AAE0G0D8_9CHLO</name>
<dbReference type="GO" id="GO:0051015">
    <property type="term" value="F:actin filament binding"/>
    <property type="evidence" value="ECO:0007669"/>
    <property type="project" value="TreeGrafter"/>
</dbReference>
<dbReference type="Gene3D" id="1.10.10.820">
    <property type="match status" value="1"/>
</dbReference>
<comment type="caution">
    <text evidence="9">The sequence shown here is derived from an EMBL/GenBank/DDBJ whole genome shotgun (WGS) entry which is preliminary data.</text>
</comment>
<dbReference type="PRINTS" id="PR00193">
    <property type="entry name" value="MYOSINHEAVY"/>
</dbReference>